<dbReference type="PANTHER" id="PTHR33991:SF1">
    <property type="entry name" value="DNA REPAIR PROTEIN RECO"/>
    <property type="match status" value="1"/>
</dbReference>
<keyword evidence="5 7" id="KW-0234">DNA repair</keyword>
<dbReference type="NCBIfam" id="TIGR00613">
    <property type="entry name" value="reco"/>
    <property type="match status" value="1"/>
</dbReference>
<evidence type="ECO:0000259" key="8">
    <source>
        <dbReference type="Pfam" id="PF11967"/>
    </source>
</evidence>
<dbReference type="Proteomes" id="UP000229740">
    <property type="component" value="Unassembled WGS sequence"/>
</dbReference>
<gene>
    <name evidence="7 9" type="primary">recO</name>
    <name evidence="9" type="ORF">CSB45_07010</name>
</gene>
<evidence type="ECO:0000256" key="1">
    <source>
        <dbReference type="ARBA" id="ARBA00007452"/>
    </source>
</evidence>
<dbReference type="Pfam" id="PF11967">
    <property type="entry name" value="RecO_N"/>
    <property type="match status" value="1"/>
</dbReference>
<dbReference type="AlphaFoldDB" id="A0A2G6E669"/>
<dbReference type="SUPFAM" id="SSF57863">
    <property type="entry name" value="ArfGap/RecO-like zinc finger"/>
    <property type="match status" value="1"/>
</dbReference>
<evidence type="ECO:0000313" key="10">
    <source>
        <dbReference type="Proteomes" id="UP000229740"/>
    </source>
</evidence>
<dbReference type="InterPro" id="IPR042242">
    <property type="entry name" value="RecO_C"/>
</dbReference>
<dbReference type="InterPro" id="IPR037278">
    <property type="entry name" value="ARFGAP/RecO"/>
</dbReference>
<evidence type="ECO:0000256" key="6">
    <source>
        <dbReference type="ARBA" id="ARBA00033409"/>
    </source>
</evidence>
<dbReference type="HAMAP" id="MF_00201">
    <property type="entry name" value="RecO"/>
    <property type="match status" value="1"/>
</dbReference>
<comment type="similarity">
    <text evidence="1 7">Belongs to the RecO family.</text>
</comment>
<dbReference type="SUPFAM" id="SSF50249">
    <property type="entry name" value="Nucleic acid-binding proteins"/>
    <property type="match status" value="1"/>
</dbReference>
<comment type="function">
    <text evidence="7">Involved in DNA repair and RecF pathway recombination.</text>
</comment>
<evidence type="ECO:0000313" key="9">
    <source>
        <dbReference type="EMBL" id="PID57570.1"/>
    </source>
</evidence>
<dbReference type="Gene3D" id="1.20.1440.120">
    <property type="entry name" value="Recombination protein O, C-terminal domain"/>
    <property type="match status" value="1"/>
</dbReference>
<accession>A0A2G6E669</accession>
<dbReference type="Gene3D" id="2.40.50.140">
    <property type="entry name" value="Nucleic acid-binding proteins"/>
    <property type="match status" value="1"/>
</dbReference>
<sequence>MAFERIDAIVINASKLGEADKIVTFFSKDYGKIQGIARGIRKIRSKYSGKLELFNRVAVIFFHKAGHLERHSGQTDPPLLKITQVDMVEAFTRLHDDFHKIVAASCLAELINKGFEKYDNSHKPVYGLLCETLRQIEHGQDIRMLLPAFEVKILAHLGYTPVLDRCIHCGKLRTRPTASQQNAVPEQHLPAFHLAQGGILCPRCKRLKKGAVNLNPQSIECLQHFLETRISQLQPPGFSVQAYQDIRRLLTGYLQYHLGISLKTDGFVKKLRSTGTSIR</sequence>
<dbReference type="InterPro" id="IPR012340">
    <property type="entry name" value="NA-bd_OB-fold"/>
</dbReference>
<keyword evidence="3 7" id="KW-0227">DNA damage</keyword>
<dbReference type="PANTHER" id="PTHR33991">
    <property type="entry name" value="DNA REPAIR PROTEIN RECO"/>
    <property type="match status" value="1"/>
</dbReference>
<protein>
    <recommendedName>
        <fullName evidence="2 7">DNA repair protein RecO</fullName>
    </recommendedName>
    <alternativeName>
        <fullName evidence="6 7">Recombination protein O</fullName>
    </alternativeName>
</protein>
<name>A0A2G6E669_9BACT</name>
<evidence type="ECO:0000256" key="5">
    <source>
        <dbReference type="ARBA" id="ARBA00023204"/>
    </source>
</evidence>
<evidence type="ECO:0000256" key="7">
    <source>
        <dbReference type="HAMAP-Rule" id="MF_00201"/>
    </source>
</evidence>
<feature type="domain" description="DNA replication/recombination mediator RecO N-terminal" evidence="8">
    <location>
        <begin position="1"/>
        <end position="70"/>
    </location>
</feature>
<evidence type="ECO:0000256" key="2">
    <source>
        <dbReference type="ARBA" id="ARBA00021310"/>
    </source>
</evidence>
<keyword evidence="4 7" id="KW-0233">DNA recombination</keyword>
<dbReference type="InterPro" id="IPR022572">
    <property type="entry name" value="DNA_rep/recomb_RecO_N"/>
</dbReference>
<evidence type="ECO:0000256" key="3">
    <source>
        <dbReference type="ARBA" id="ARBA00022763"/>
    </source>
</evidence>
<dbReference type="GO" id="GO:0043590">
    <property type="term" value="C:bacterial nucleoid"/>
    <property type="evidence" value="ECO:0007669"/>
    <property type="project" value="TreeGrafter"/>
</dbReference>
<dbReference type="Pfam" id="PF02565">
    <property type="entry name" value="RecO_C"/>
    <property type="match status" value="1"/>
</dbReference>
<proteinExistence type="inferred from homology"/>
<organism evidence="9 10">
    <name type="scientific">candidate division KSB3 bacterium</name>
    <dbReference type="NCBI Taxonomy" id="2044937"/>
    <lineage>
        <taxon>Bacteria</taxon>
        <taxon>candidate division KSB3</taxon>
    </lineage>
</organism>
<comment type="caution">
    <text evidence="9">The sequence shown here is derived from an EMBL/GenBank/DDBJ whole genome shotgun (WGS) entry which is preliminary data.</text>
</comment>
<dbReference type="InterPro" id="IPR003717">
    <property type="entry name" value="RecO"/>
</dbReference>
<evidence type="ECO:0000256" key="4">
    <source>
        <dbReference type="ARBA" id="ARBA00023172"/>
    </source>
</evidence>
<dbReference type="EMBL" id="PDPS01000026">
    <property type="protein sequence ID" value="PID57570.1"/>
    <property type="molecule type" value="Genomic_DNA"/>
</dbReference>
<dbReference type="GO" id="GO:0006302">
    <property type="term" value="P:double-strand break repair"/>
    <property type="evidence" value="ECO:0007669"/>
    <property type="project" value="TreeGrafter"/>
</dbReference>
<dbReference type="GO" id="GO:0006310">
    <property type="term" value="P:DNA recombination"/>
    <property type="evidence" value="ECO:0007669"/>
    <property type="project" value="UniProtKB-UniRule"/>
</dbReference>
<reference evidence="9 10" key="1">
    <citation type="submission" date="2017-10" db="EMBL/GenBank/DDBJ databases">
        <title>Novel microbial diversity and functional potential in the marine mammal oral microbiome.</title>
        <authorList>
            <person name="Dudek N.K."/>
            <person name="Sun C.L."/>
            <person name="Burstein D."/>
            <person name="Kantor R.S."/>
            <person name="Aliaga Goltsman D.S."/>
            <person name="Bik E.M."/>
            <person name="Thomas B.C."/>
            <person name="Banfield J.F."/>
            <person name="Relman D.A."/>
        </authorList>
    </citation>
    <scope>NUCLEOTIDE SEQUENCE [LARGE SCALE GENOMIC DNA]</scope>
    <source>
        <strain evidence="9">DOLZORAL124_49_17</strain>
    </source>
</reference>